<dbReference type="InterPro" id="IPR036279">
    <property type="entry name" value="5-3_exonuclease_C_sf"/>
</dbReference>
<evidence type="ECO:0000256" key="7">
    <source>
        <dbReference type="ARBA" id="ARBA00022763"/>
    </source>
</evidence>
<feature type="coiled-coil region" evidence="13">
    <location>
        <begin position="765"/>
        <end position="796"/>
    </location>
</feature>
<evidence type="ECO:0000256" key="13">
    <source>
        <dbReference type="SAM" id="Coils"/>
    </source>
</evidence>
<comment type="similarity">
    <text evidence="3">Belongs to the XPG/RAD2 endonuclease family. XPG subfamily.</text>
</comment>
<dbReference type="FunFam" id="1.10.150.20:FF:000030">
    <property type="entry name" value="Flap endonuclease GEN-like 1"/>
    <property type="match status" value="1"/>
</dbReference>
<keyword evidence="18" id="KW-1185">Reference proteome</keyword>
<feature type="region of interest" description="Disordered" evidence="14">
    <location>
        <begin position="120"/>
        <end position="182"/>
    </location>
</feature>
<keyword evidence="6" id="KW-0255">Endonuclease</keyword>
<dbReference type="InterPro" id="IPR006085">
    <property type="entry name" value="XPG_DNA_repair_N"/>
</dbReference>
<dbReference type="GO" id="GO:0048256">
    <property type="term" value="F:flap endonuclease activity"/>
    <property type="evidence" value="ECO:0007669"/>
    <property type="project" value="UniProtKB-ARBA"/>
</dbReference>
<name>A0A4S4L744_9AGAM</name>
<dbReference type="GO" id="GO:0006289">
    <property type="term" value="P:nucleotide-excision repair"/>
    <property type="evidence" value="ECO:0007669"/>
    <property type="project" value="InterPro"/>
</dbReference>
<dbReference type="InterPro" id="IPR001044">
    <property type="entry name" value="XPG/Rad2_eukaryotes"/>
</dbReference>
<feature type="region of interest" description="Disordered" evidence="14">
    <location>
        <begin position="542"/>
        <end position="567"/>
    </location>
</feature>
<evidence type="ECO:0000259" key="15">
    <source>
        <dbReference type="SMART" id="SM00484"/>
    </source>
</evidence>
<feature type="region of interest" description="Disordered" evidence="14">
    <location>
        <begin position="1058"/>
        <end position="1167"/>
    </location>
</feature>
<evidence type="ECO:0000256" key="4">
    <source>
        <dbReference type="ARBA" id="ARBA00022722"/>
    </source>
</evidence>
<organism evidence="17 18">
    <name type="scientific">Phellinidium pouzarii</name>
    <dbReference type="NCBI Taxonomy" id="167371"/>
    <lineage>
        <taxon>Eukaryota</taxon>
        <taxon>Fungi</taxon>
        <taxon>Dikarya</taxon>
        <taxon>Basidiomycota</taxon>
        <taxon>Agaricomycotina</taxon>
        <taxon>Agaricomycetes</taxon>
        <taxon>Hymenochaetales</taxon>
        <taxon>Hymenochaetaceae</taxon>
        <taxon>Phellinidium</taxon>
    </lineage>
</organism>
<evidence type="ECO:0000256" key="11">
    <source>
        <dbReference type="ARBA" id="ARBA00023242"/>
    </source>
</evidence>
<evidence type="ECO:0000313" key="18">
    <source>
        <dbReference type="Proteomes" id="UP000308199"/>
    </source>
</evidence>
<proteinExistence type="inferred from homology"/>
<dbReference type="SUPFAM" id="SSF47807">
    <property type="entry name" value="5' to 3' exonuclease, C-terminal subdomain"/>
    <property type="match status" value="1"/>
</dbReference>
<keyword evidence="9" id="KW-0460">Magnesium</keyword>
<dbReference type="PRINTS" id="PR00066">
    <property type="entry name" value="XRODRMPGMNTG"/>
</dbReference>
<dbReference type="SMART" id="SM00485">
    <property type="entry name" value="XPGN"/>
    <property type="match status" value="1"/>
</dbReference>
<feature type="compositionally biased region" description="Basic and acidic residues" evidence="14">
    <location>
        <begin position="472"/>
        <end position="484"/>
    </location>
</feature>
<dbReference type="GO" id="GO:0005634">
    <property type="term" value="C:nucleus"/>
    <property type="evidence" value="ECO:0007669"/>
    <property type="project" value="UniProtKB-SubCell"/>
</dbReference>
<feature type="region of interest" description="Disordered" evidence="14">
    <location>
        <begin position="333"/>
        <end position="382"/>
    </location>
</feature>
<evidence type="ECO:0000256" key="2">
    <source>
        <dbReference type="ARBA" id="ARBA00004123"/>
    </source>
</evidence>
<dbReference type="SUPFAM" id="SSF88723">
    <property type="entry name" value="PIN domain-like"/>
    <property type="match status" value="1"/>
</dbReference>
<evidence type="ECO:0000313" key="17">
    <source>
        <dbReference type="EMBL" id="THH07366.1"/>
    </source>
</evidence>
<dbReference type="AlphaFoldDB" id="A0A4S4L744"/>
<dbReference type="Gene3D" id="3.40.50.1010">
    <property type="entry name" value="5'-nuclease"/>
    <property type="match status" value="2"/>
</dbReference>
<feature type="region of interest" description="Disordered" evidence="14">
    <location>
        <begin position="472"/>
        <end position="502"/>
    </location>
</feature>
<evidence type="ECO:0000256" key="10">
    <source>
        <dbReference type="ARBA" id="ARBA00023204"/>
    </source>
</evidence>
<feature type="region of interest" description="Disordered" evidence="14">
    <location>
        <begin position="660"/>
        <end position="736"/>
    </location>
</feature>
<feature type="compositionally biased region" description="Low complexity" evidence="14">
    <location>
        <begin position="1070"/>
        <end position="1084"/>
    </location>
</feature>
<evidence type="ECO:0000256" key="3">
    <source>
        <dbReference type="ARBA" id="ARBA00005283"/>
    </source>
</evidence>
<comment type="subcellular location">
    <subcellularLocation>
        <location evidence="2">Nucleus</location>
    </subcellularLocation>
</comment>
<dbReference type="PANTHER" id="PTHR16171:SF7">
    <property type="entry name" value="DNA REPAIR PROTEIN RAD2"/>
    <property type="match status" value="1"/>
</dbReference>
<evidence type="ECO:0000256" key="12">
    <source>
        <dbReference type="ARBA" id="ARBA00038112"/>
    </source>
</evidence>
<dbReference type="SMART" id="SM00279">
    <property type="entry name" value="HhH2"/>
    <property type="match status" value="1"/>
</dbReference>
<evidence type="ECO:0000256" key="1">
    <source>
        <dbReference type="ARBA" id="ARBA00001946"/>
    </source>
</evidence>
<dbReference type="Gene3D" id="1.10.150.20">
    <property type="entry name" value="5' to 3' exonuclease, C-terminal subdomain"/>
    <property type="match status" value="1"/>
</dbReference>
<dbReference type="CDD" id="cd09904">
    <property type="entry name" value="H3TH_XPG"/>
    <property type="match status" value="1"/>
</dbReference>
<evidence type="ECO:0000256" key="9">
    <source>
        <dbReference type="ARBA" id="ARBA00022842"/>
    </source>
</evidence>
<keyword evidence="13" id="KW-0175">Coiled coil</keyword>
<dbReference type="OrthoDB" id="31113at2759"/>
<comment type="cofactor">
    <cofactor evidence="1">
        <name>Mg(2+)</name>
        <dbReference type="ChEBI" id="CHEBI:18420"/>
    </cofactor>
</comment>
<keyword evidence="5" id="KW-0479">Metal-binding</keyword>
<dbReference type="PROSITE" id="PS00841">
    <property type="entry name" value="XPG_1"/>
    <property type="match status" value="1"/>
</dbReference>
<dbReference type="GO" id="GO:0046872">
    <property type="term" value="F:metal ion binding"/>
    <property type="evidence" value="ECO:0007669"/>
    <property type="project" value="UniProtKB-KW"/>
</dbReference>
<evidence type="ECO:0000259" key="16">
    <source>
        <dbReference type="SMART" id="SM00485"/>
    </source>
</evidence>
<dbReference type="Pfam" id="PF00867">
    <property type="entry name" value="XPG_I"/>
    <property type="match status" value="1"/>
</dbReference>
<feature type="region of interest" description="Disordered" evidence="14">
    <location>
        <begin position="1186"/>
        <end position="1226"/>
    </location>
</feature>
<dbReference type="Proteomes" id="UP000308199">
    <property type="component" value="Unassembled WGS sequence"/>
</dbReference>
<feature type="compositionally biased region" description="Acidic residues" evidence="14">
    <location>
        <begin position="706"/>
        <end position="715"/>
    </location>
</feature>
<keyword evidence="7" id="KW-0227">DNA damage</keyword>
<feature type="compositionally biased region" description="Polar residues" evidence="14">
    <location>
        <begin position="161"/>
        <end position="179"/>
    </location>
</feature>
<dbReference type="GO" id="GO:0003697">
    <property type="term" value="F:single-stranded DNA binding"/>
    <property type="evidence" value="ECO:0007669"/>
    <property type="project" value="InterPro"/>
</dbReference>
<dbReference type="PRINTS" id="PR00853">
    <property type="entry name" value="XPGRADSUPER"/>
</dbReference>
<dbReference type="InterPro" id="IPR029060">
    <property type="entry name" value="PIN-like_dom_sf"/>
</dbReference>
<evidence type="ECO:0000256" key="5">
    <source>
        <dbReference type="ARBA" id="ARBA00022723"/>
    </source>
</evidence>
<evidence type="ECO:0000256" key="8">
    <source>
        <dbReference type="ARBA" id="ARBA00022801"/>
    </source>
</evidence>
<dbReference type="CDD" id="cd09868">
    <property type="entry name" value="PIN_XPG_RAD2"/>
    <property type="match status" value="2"/>
</dbReference>
<feature type="region of interest" description="Disordered" evidence="14">
    <location>
        <begin position="398"/>
        <end position="437"/>
    </location>
</feature>
<dbReference type="Pfam" id="PF00752">
    <property type="entry name" value="XPG_N"/>
    <property type="match status" value="1"/>
</dbReference>
<dbReference type="InterPro" id="IPR008918">
    <property type="entry name" value="HhH2"/>
</dbReference>
<feature type="compositionally biased region" description="Acidic residues" evidence="14">
    <location>
        <begin position="359"/>
        <end position="371"/>
    </location>
</feature>
<keyword evidence="10" id="KW-0234">DNA repair</keyword>
<protein>
    <submittedName>
        <fullName evidence="17">Uncharacterized protein</fullName>
    </submittedName>
</protein>
<evidence type="ECO:0000256" key="6">
    <source>
        <dbReference type="ARBA" id="ARBA00022759"/>
    </source>
</evidence>
<keyword evidence="8" id="KW-0378">Hydrolase</keyword>
<accession>A0A4S4L744</accession>
<feature type="compositionally biased region" description="Basic and acidic residues" evidence="14">
    <location>
        <begin position="336"/>
        <end position="347"/>
    </location>
</feature>
<evidence type="ECO:0000256" key="14">
    <source>
        <dbReference type="SAM" id="MobiDB-lite"/>
    </source>
</evidence>
<feature type="domain" description="XPG-I" evidence="15">
    <location>
        <begin position="806"/>
        <end position="875"/>
    </location>
</feature>
<feature type="domain" description="XPG N-terminal" evidence="16">
    <location>
        <begin position="1"/>
        <end position="98"/>
    </location>
</feature>
<dbReference type="InterPro" id="IPR019974">
    <property type="entry name" value="XPG_CS"/>
</dbReference>
<feature type="compositionally biased region" description="Basic residues" evidence="14">
    <location>
        <begin position="1118"/>
        <end position="1135"/>
    </location>
</feature>
<dbReference type="PROSITE" id="PS00842">
    <property type="entry name" value="XPG_2"/>
    <property type="match status" value="1"/>
</dbReference>
<dbReference type="SMART" id="SM00484">
    <property type="entry name" value="XPGI"/>
    <property type="match status" value="1"/>
</dbReference>
<comment type="caution">
    <text evidence="17">The sequence shown here is derived from an EMBL/GenBank/DDBJ whole genome shotgun (WGS) entry which is preliminary data.</text>
</comment>
<dbReference type="EMBL" id="SGPK01000146">
    <property type="protein sequence ID" value="THH07366.1"/>
    <property type="molecule type" value="Genomic_DNA"/>
</dbReference>
<reference evidence="17 18" key="1">
    <citation type="submission" date="2019-02" db="EMBL/GenBank/DDBJ databases">
        <title>Genome sequencing of the rare red list fungi Phellinidium pouzarii.</title>
        <authorList>
            <person name="Buettner E."/>
            <person name="Kellner H."/>
        </authorList>
    </citation>
    <scope>NUCLEOTIDE SEQUENCE [LARGE SCALE GENOMIC DNA]</scope>
    <source>
        <strain evidence="17 18">DSM 108285</strain>
    </source>
</reference>
<feature type="coiled-coil region" evidence="13">
    <location>
        <begin position="267"/>
        <end position="294"/>
    </location>
</feature>
<dbReference type="InterPro" id="IPR006086">
    <property type="entry name" value="XPG-I_dom"/>
</dbReference>
<feature type="compositionally biased region" description="Polar residues" evidence="14">
    <location>
        <begin position="665"/>
        <end position="687"/>
    </location>
</feature>
<keyword evidence="11" id="KW-0539">Nucleus</keyword>
<comment type="similarity">
    <text evidence="12">Belongs to the XPG/RAD2 endonuclease family. GEN subfamily.</text>
</comment>
<dbReference type="InterPro" id="IPR006084">
    <property type="entry name" value="XPG/Rad2"/>
</dbReference>
<gene>
    <name evidence="17" type="ORF">EW145_g3430</name>
</gene>
<sequence length="1226" mass="136546">MGVKSLWSLLTPAGRPVMLETVEGKSMAIDSSIWIYQFQATMRDKDGRALVNAHVLGFLRRICKLLFYGIKPVFVFDGGAPALKRMTITERKKKKSGAAESHTKIAEKLLAAQMRKEALNHAHSSLSTPERKSKIPQGPVTLDENTVYLGDLDGSVPTPTPKKNQGETKQLPVSSTQKSRWQDYDPYRLPDVDMDAAVAKATRSTAPDPRLATEDELRVFIDMMRPEDLDVSAPAFRELPTEVQYEIIGDLRLKSRQTSHKRLQAMLRKSSTALDFSKAQIQNLKQRNALTQQLLDTTDSMGKAHISIPIRIASERNREYVLVKNEGEEGGWVLGIRDDGTEDKPIEIDQDDNQVTSDQESDGDEDMDMEEVSIPQVSTYDPDLREYQRELALSGLAKRQISAASRGRPKPASPNKVKTPKGQPLFIPDENDEDDTNYDYITDDDLEIVENVEMTAAMQASLEDQEAEQIRKVIDESRQDKTKAFQEPSTPDRAGPSRRRETIDFTDSEDDFYLPFTPSRLDTALRFANTSRSHDHIIQTTPPMLSSRHSLHAPEERVETQSDSDEDMEEVALPTHSASALRLETGRAANEEQSTARIESAVEIPLLPATPACKPAQPISRSQSPVYLKGGTPATEKVILATIPPQKFTADVRPPIDESDLESAVQLQGTHVSSPRISLGHLNSTELSKIDTPVQTSDHRQLPDQSDQEDSSDDEVWTRPASPSSKLENTGAPRDEDFDAANEIDVHEETGEFARFSAQMKGKDLDSVRREIDEEIRQLRQKRKAAMRDSEDVTQAMIAQIMTMLRLFGIPYITAPMEAEAQCAALVELGLVDGVITDDSDVFLFGGARVFKNMFNQAKTVECFLLTDLARELGLDRGTLVRLAYLLGSDYVEGLPGVGPVVAMELLGEFPGDDGLHRFKDWWLKVQTGRDKELDNASTFRKRFKKRFKNLYLPSDWPDPAVRDAYYHPVVDTSKEVFKWGLPDLDGLREEELSWGSSKVDELLLPIIHKMNKRGQEAAANRQGTLNDFFSVSAGSGPAEPRKQQAYASRRLQTLVAEHRKAQKQRAEGSASASASTSRPSSTAGQSSDDEANTKMSTLLKKRRKGANVEDAEGMVKGKGKARVSTRERGRRKKIQHSDTWSPQKKRRRTEKTKTAMAATSASSEDEFVHGAVLSAAPVREIELRARAKPRPAYKGANASTDVDDEGRGTGEEKEEVNSDGSEYQQ</sequence>
<dbReference type="PANTHER" id="PTHR16171">
    <property type="entry name" value="DNA REPAIR PROTEIN COMPLEMENTING XP-G CELLS-RELATED"/>
    <property type="match status" value="1"/>
</dbReference>
<keyword evidence="4" id="KW-0540">Nuclease</keyword>